<dbReference type="EMBL" id="JAUSVU010000028">
    <property type="protein sequence ID" value="MDQ0536567.1"/>
    <property type="molecule type" value="Genomic_DNA"/>
</dbReference>
<protein>
    <submittedName>
        <fullName evidence="1">Uncharacterized protein</fullName>
    </submittedName>
</protein>
<organism evidence="1 2">
    <name type="scientific">Azospirillum picis</name>
    <dbReference type="NCBI Taxonomy" id="488438"/>
    <lineage>
        <taxon>Bacteria</taxon>
        <taxon>Pseudomonadati</taxon>
        <taxon>Pseudomonadota</taxon>
        <taxon>Alphaproteobacteria</taxon>
        <taxon>Rhodospirillales</taxon>
        <taxon>Azospirillaceae</taxon>
        <taxon>Azospirillum</taxon>
    </lineage>
</organism>
<dbReference type="Proteomes" id="UP001244552">
    <property type="component" value="Unassembled WGS sequence"/>
</dbReference>
<name>A0ABU0MSZ6_9PROT</name>
<reference evidence="1 2" key="1">
    <citation type="submission" date="2023-07" db="EMBL/GenBank/DDBJ databases">
        <title>Genomic Encyclopedia of Type Strains, Phase IV (KMG-IV): sequencing the most valuable type-strain genomes for metagenomic binning, comparative biology and taxonomic classification.</title>
        <authorList>
            <person name="Goeker M."/>
        </authorList>
    </citation>
    <scope>NUCLEOTIDE SEQUENCE [LARGE SCALE GENOMIC DNA]</scope>
    <source>
        <strain evidence="1 2">DSM 19922</strain>
    </source>
</reference>
<dbReference type="RefSeq" id="WP_211114036.1">
    <property type="nucleotide sequence ID" value="NZ_JAGINO010000028.1"/>
</dbReference>
<evidence type="ECO:0000313" key="1">
    <source>
        <dbReference type="EMBL" id="MDQ0536567.1"/>
    </source>
</evidence>
<evidence type="ECO:0000313" key="2">
    <source>
        <dbReference type="Proteomes" id="UP001244552"/>
    </source>
</evidence>
<gene>
    <name evidence="1" type="ORF">QO018_005464</name>
</gene>
<keyword evidence="2" id="KW-1185">Reference proteome</keyword>
<sequence>MDWQPIATAPRDGTRILVAGSDRLRAALAKRLLPEVLCFFAHWLYNSGVWVDDAMNFLNDEDLTHWSPAPALPPNTAHQRMRDAAAIERYNADSKIAAQD</sequence>
<proteinExistence type="predicted"/>
<accession>A0ABU0MSZ6</accession>
<comment type="caution">
    <text evidence="1">The sequence shown here is derived from an EMBL/GenBank/DDBJ whole genome shotgun (WGS) entry which is preliminary data.</text>
</comment>